<feature type="compositionally biased region" description="Acidic residues" evidence="1">
    <location>
        <begin position="46"/>
        <end position="62"/>
    </location>
</feature>
<organism evidence="3 4">
    <name type="scientific">Marilutibacter chinensis</name>
    <dbReference type="NCBI Taxonomy" id="2912247"/>
    <lineage>
        <taxon>Bacteria</taxon>
        <taxon>Pseudomonadati</taxon>
        <taxon>Pseudomonadota</taxon>
        <taxon>Gammaproteobacteria</taxon>
        <taxon>Lysobacterales</taxon>
        <taxon>Lysobacteraceae</taxon>
        <taxon>Marilutibacter</taxon>
    </lineage>
</organism>
<gene>
    <name evidence="3" type="ORF">L3V18_10425</name>
</gene>
<dbReference type="PROSITE" id="PS51257">
    <property type="entry name" value="PROKAR_LIPOPROTEIN"/>
    <property type="match status" value="1"/>
</dbReference>
<accession>A0ABS9HVM5</accession>
<sequence length="78" mass="8202">MMRSLNVVALAMMLLASACGSEVQAEPDTSEGMAPIETEAASSQDGGEDEMGLEDASLENFDDDRMARMGMPAGISEE</sequence>
<evidence type="ECO:0000313" key="3">
    <source>
        <dbReference type="EMBL" id="MCF7222197.1"/>
    </source>
</evidence>
<dbReference type="RefSeq" id="WP_237054627.1">
    <property type="nucleotide sequence ID" value="NZ_JAKJPO010000005.1"/>
</dbReference>
<evidence type="ECO:0008006" key="5">
    <source>
        <dbReference type="Google" id="ProtNLM"/>
    </source>
</evidence>
<evidence type="ECO:0000313" key="4">
    <source>
        <dbReference type="Proteomes" id="UP001430796"/>
    </source>
</evidence>
<reference evidence="3 4" key="1">
    <citation type="submission" date="2022-01" db="EMBL/GenBank/DDBJ databases">
        <title>Lysobacter chinensis sp. nov., a bacterium isolated from cow dung compost.</title>
        <authorList>
            <person name="Liu Y."/>
        </authorList>
    </citation>
    <scope>NUCLEOTIDE SEQUENCE [LARGE SCALE GENOMIC DNA]</scope>
    <source>
        <strain evidence="3 4">TLK-CK17</strain>
    </source>
</reference>
<feature type="chain" id="PRO_5045286629" description="Secreted protein" evidence="2">
    <location>
        <begin position="26"/>
        <end position="78"/>
    </location>
</feature>
<reference evidence="3 4" key="3">
    <citation type="submission" date="2022-01" db="EMBL/GenBank/DDBJ databases">
        <authorList>
            <person name="Zhou L.Y."/>
        </authorList>
    </citation>
    <scope>NUCLEOTIDE SEQUENCE [LARGE SCALE GENOMIC DNA]</scope>
    <source>
        <strain evidence="3 4">TLK-CK17</strain>
    </source>
</reference>
<name>A0ABS9HVM5_9GAMM</name>
<dbReference type="Proteomes" id="UP001430796">
    <property type="component" value="Unassembled WGS sequence"/>
</dbReference>
<feature type="signal peptide" evidence="2">
    <location>
        <begin position="1"/>
        <end position="25"/>
    </location>
</feature>
<keyword evidence="2" id="KW-0732">Signal</keyword>
<keyword evidence="4" id="KW-1185">Reference proteome</keyword>
<feature type="region of interest" description="Disordered" evidence="1">
    <location>
        <begin position="20"/>
        <end position="78"/>
    </location>
</feature>
<protein>
    <recommendedName>
        <fullName evidence="5">Secreted protein</fullName>
    </recommendedName>
</protein>
<comment type="caution">
    <text evidence="3">The sequence shown here is derived from an EMBL/GenBank/DDBJ whole genome shotgun (WGS) entry which is preliminary data.</text>
</comment>
<evidence type="ECO:0000256" key="2">
    <source>
        <dbReference type="SAM" id="SignalP"/>
    </source>
</evidence>
<reference evidence="4" key="2">
    <citation type="submission" date="2022-01" db="EMBL/GenBank/DDBJ databases">
        <title>Lysobacter chinensis sp. nov., a bacterium isolated from cow dung compost.</title>
        <authorList>
            <person name="Zhou L.Y."/>
        </authorList>
    </citation>
    <scope>NUCLEOTIDE SEQUENCE [LARGE SCALE GENOMIC DNA]</scope>
    <source>
        <strain evidence="4">TLK-CK17</strain>
    </source>
</reference>
<dbReference type="EMBL" id="JAKJPO010000005">
    <property type="protein sequence ID" value="MCF7222197.1"/>
    <property type="molecule type" value="Genomic_DNA"/>
</dbReference>
<evidence type="ECO:0000256" key="1">
    <source>
        <dbReference type="SAM" id="MobiDB-lite"/>
    </source>
</evidence>
<proteinExistence type="predicted"/>